<evidence type="ECO:0000256" key="3">
    <source>
        <dbReference type="ARBA" id="ARBA00016118"/>
    </source>
</evidence>
<keyword evidence="4" id="KW-0694">RNA-binding</keyword>
<dbReference type="RefSeq" id="WP_119667461.1">
    <property type="nucleotide sequence ID" value="NZ_QXED01000002.1"/>
</dbReference>
<protein>
    <recommendedName>
        <fullName evidence="3">CRISPR system Cms protein Csm2</fullName>
    </recommendedName>
    <alternativeName>
        <fullName evidence="6">CRISPR type III A-associated protein Csm2</fullName>
    </alternativeName>
</protein>
<dbReference type="AlphaFoldDB" id="A0A418MFI9"/>
<comment type="caution">
    <text evidence="7">The sequence shown here is derived from an EMBL/GenBank/DDBJ whole genome shotgun (WGS) entry which is preliminary data.</text>
</comment>
<evidence type="ECO:0000256" key="2">
    <source>
        <dbReference type="ARBA" id="ARBA00006896"/>
    </source>
</evidence>
<dbReference type="GO" id="GO:0003723">
    <property type="term" value="F:RNA binding"/>
    <property type="evidence" value="ECO:0007669"/>
    <property type="project" value="UniProtKB-KW"/>
</dbReference>
<evidence type="ECO:0000256" key="5">
    <source>
        <dbReference type="ARBA" id="ARBA00023118"/>
    </source>
</evidence>
<dbReference type="InterPro" id="IPR010149">
    <property type="entry name" value="CRISPR-assoc_prot_Csm2_III-A"/>
</dbReference>
<reference evidence="7 8" key="1">
    <citation type="submission" date="2018-08" db="EMBL/GenBank/DDBJ databases">
        <title>Fibrisoma montanum sp. nov., isolated from Danxia mountain soil.</title>
        <authorList>
            <person name="Huang Y."/>
        </authorList>
    </citation>
    <scope>NUCLEOTIDE SEQUENCE [LARGE SCALE GENOMIC DNA]</scope>
    <source>
        <strain evidence="7 8">HYT19</strain>
    </source>
</reference>
<keyword evidence="8" id="KW-1185">Reference proteome</keyword>
<comment type="similarity">
    <text evidence="2">Belongs to the CRISPR-associated Csm2 family.</text>
</comment>
<comment type="function">
    <text evidence="1">This subunit may be involved in monitoring complementarity of crRNA and target RNA.</text>
</comment>
<evidence type="ECO:0000313" key="8">
    <source>
        <dbReference type="Proteomes" id="UP000283523"/>
    </source>
</evidence>
<evidence type="ECO:0000313" key="7">
    <source>
        <dbReference type="EMBL" id="RIV25579.1"/>
    </source>
</evidence>
<accession>A0A418MFI9</accession>
<evidence type="ECO:0000256" key="4">
    <source>
        <dbReference type="ARBA" id="ARBA00022884"/>
    </source>
</evidence>
<sequence length="137" mass="15599">MPAYNRIEFSKGWIESGITDDCIIFAEGFGSHLERNRFTTSQIRNVFGEIKRIQMSGFDKQEAKTDFLLLRPKMAYAAKRAQDKDRQATGAADFEQVMKLAHEAVKARTPNDTVRFKNFCDFIEAILAYHKAAGGRD</sequence>
<dbReference type="GO" id="GO:0051607">
    <property type="term" value="P:defense response to virus"/>
    <property type="evidence" value="ECO:0007669"/>
    <property type="project" value="UniProtKB-KW"/>
</dbReference>
<organism evidence="7 8">
    <name type="scientific">Fibrisoma montanum</name>
    <dbReference type="NCBI Taxonomy" id="2305895"/>
    <lineage>
        <taxon>Bacteria</taxon>
        <taxon>Pseudomonadati</taxon>
        <taxon>Bacteroidota</taxon>
        <taxon>Cytophagia</taxon>
        <taxon>Cytophagales</taxon>
        <taxon>Spirosomataceae</taxon>
        <taxon>Fibrisoma</taxon>
    </lineage>
</organism>
<name>A0A418MFI9_9BACT</name>
<dbReference type="Proteomes" id="UP000283523">
    <property type="component" value="Unassembled WGS sequence"/>
</dbReference>
<dbReference type="Pfam" id="PF03750">
    <property type="entry name" value="Csm2_III-A"/>
    <property type="match status" value="1"/>
</dbReference>
<evidence type="ECO:0000256" key="6">
    <source>
        <dbReference type="ARBA" id="ARBA00031723"/>
    </source>
</evidence>
<dbReference type="NCBIfam" id="TIGR01870">
    <property type="entry name" value="cas_TM1810_Csm2"/>
    <property type="match status" value="1"/>
</dbReference>
<evidence type="ECO:0000256" key="1">
    <source>
        <dbReference type="ARBA" id="ARBA00003640"/>
    </source>
</evidence>
<dbReference type="EMBL" id="QXED01000002">
    <property type="protein sequence ID" value="RIV25579.1"/>
    <property type="molecule type" value="Genomic_DNA"/>
</dbReference>
<keyword evidence="5" id="KW-0051">Antiviral defense</keyword>
<proteinExistence type="inferred from homology"/>
<dbReference type="CDD" id="cd09647">
    <property type="entry name" value="Csm2_III-A"/>
    <property type="match status" value="1"/>
</dbReference>
<dbReference type="OrthoDB" id="964629at2"/>
<gene>
    <name evidence="7" type="primary">csm2</name>
    <name evidence="7" type="ORF">DYU11_09835</name>
</gene>